<dbReference type="Proteomes" id="UP000735302">
    <property type="component" value="Unassembled WGS sequence"/>
</dbReference>
<keyword evidence="3" id="KW-1185">Reference proteome</keyword>
<evidence type="ECO:0000313" key="3">
    <source>
        <dbReference type="Proteomes" id="UP000735302"/>
    </source>
</evidence>
<dbReference type="EMBL" id="BLXT01004716">
    <property type="protein sequence ID" value="GFO16771.1"/>
    <property type="molecule type" value="Genomic_DNA"/>
</dbReference>
<gene>
    <name evidence="2" type="ORF">PoB_004327600</name>
</gene>
<protein>
    <submittedName>
        <fullName evidence="2">Uncharacterized protein</fullName>
    </submittedName>
</protein>
<comment type="caution">
    <text evidence="2">The sequence shown here is derived from an EMBL/GenBank/DDBJ whole genome shotgun (WGS) entry which is preliminary data.</text>
</comment>
<evidence type="ECO:0000313" key="2">
    <source>
        <dbReference type="EMBL" id="GFO16771.1"/>
    </source>
</evidence>
<dbReference type="AlphaFoldDB" id="A0AAV4BD87"/>
<organism evidence="2 3">
    <name type="scientific">Plakobranchus ocellatus</name>
    <dbReference type="NCBI Taxonomy" id="259542"/>
    <lineage>
        <taxon>Eukaryota</taxon>
        <taxon>Metazoa</taxon>
        <taxon>Spiralia</taxon>
        <taxon>Lophotrochozoa</taxon>
        <taxon>Mollusca</taxon>
        <taxon>Gastropoda</taxon>
        <taxon>Heterobranchia</taxon>
        <taxon>Euthyneura</taxon>
        <taxon>Panpulmonata</taxon>
        <taxon>Sacoglossa</taxon>
        <taxon>Placobranchoidea</taxon>
        <taxon>Plakobranchidae</taxon>
        <taxon>Plakobranchus</taxon>
    </lineage>
</organism>
<evidence type="ECO:0000256" key="1">
    <source>
        <dbReference type="SAM" id="MobiDB-lite"/>
    </source>
</evidence>
<accession>A0AAV4BD87</accession>
<proteinExistence type="predicted"/>
<sequence>MRREQSAAGRGGVGGTVASESALRSAGTFLSRVRAPPPAPWPDGGPESLRSPCWVGSVVERKIWAEWNPRRDRIKKPTKFVLRAKVIALAPFARQTRLVLDISSNTVDGVHSVIRCLPREKPPRGAGTAGDGSSVRGLGSSRYTECSDRGGSVQGDVTQESGPARAITLGGHGHEASAAVVDCFVKIGMKQNHFHKLLEI</sequence>
<feature type="region of interest" description="Disordered" evidence="1">
    <location>
        <begin position="118"/>
        <end position="159"/>
    </location>
</feature>
<reference evidence="2 3" key="1">
    <citation type="journal article" date="2021" name="Elife">
        <title>Chloroplast acquisition without the gene transfer in kleptoplastic sea slugs, Plakobranchus ocellatus.</title>
        <authorList>
            <person name="Maeda T."/>
            <person name="Takahashi S."/>
            <person name="Yoshida T."/>
            <person name="Shimamura S."/>
            <person name="Takaki Y."/>
            <person name="Nagai Y."/>
            <person name="Toyoda A."/>
            <person name="Suzuki Y."/>
            <person name="Arimoto A."/>
            <person name="Ishii H."/>
            <person name="Satoh N."/>
            <person name="Nishiyama T."/>
            <person name="Hasebe M."/>
            <person name="Maruyama T."/>
            <person name="Minagawa J."/>
            <person name="Obokata J."/>
            <person name="Shigenobu S."/>
        </authorList>
    </citation>
    <scope>NUCLEOTIDE SEQUENCE [LARGE SCALE GENOMIC DNA]</scope>
</reference>
<name>A0AAV4BD87_9GAST</name>